<feature type="region of interest" description="Disordered" evidence="3">
    <location>
        <begin position="229"/>
        <end position="257"/>
    </location>
</feature>
<dbReference type="PANTHER" id="PTHR30055">
    <property type="entry name" value="HTH-TYPE TRANSCRIPTIONAL REGULATOR RUTR"/>
    <property type="match status" value="1"/>
</dbReference>
<gene>
    <name evidence="5" type="ORF">GYA93_21630</name>
</gene>
<dbReference type="Pfam" id="PF19344">
    <property type="entry name" value="TetR_C_32"/>
    <property type="match status" value="1"/>
</dbReference>
<feature type="region of interest" description="Disordered" evidence="3">
    <location>
        <begin position="1"/>
        <end position="32"/>
    </location>
</feature>
<feature type="domain" description="HTH tetR-type" evidence="4">
    <location>
        <begin position="32"/>
        <end position="91"/>
    </location>
</feature>
<dbReference type="InterPro" id="IPR036271">
    <property type="entry name" value="Tet_transcr_reg_TetR-rel_C_sf"/>
</dbReference>
<dbReference type="InterPro" id="IPR050109">
    <property type="entry name" value="HTH-type_TetR-like_transc_reg"/>
</dbReference>
<comment type="caution">
    <text evidence="5">The sequence shown here is derived from an EMBL/GenBank/DDBJ whole genome shotgun (WGS) entry which is preliminary data.</text>
</comment>
<evidence type="ECO:0000256" key="2">
    <source>
        <dbReference type="PROSITE-ProRule" id="PRU00335"/>
    </source>
</evidence>
<proteinExistence type="predicted"/>
<dbReference type="AlphaFoldDB" id="A0A7K3LV36"/>
<dbReference type="Proteomes" id="UP000466307">
    <property type="component" value="Unassembled WGS sequence"/>
</dbReference>
<dbReference type="PANTHER" id="PTHR30055:SF160">
    <property type="entry name" value="TRANSCRIPTIONAL REGULATORY PROTEIN (PROBABLY ASNC-FAMILY)-RELATED"/>
    <property type="match status" value="1"/>
</dbReference>
<sequence length="257" mass="27936">MTRGIEHALLGGPAESGPKPDGRRARWEKHKQARRTELTDGTIAAIRELGADVGMDEIAGHIGISKTVLYRYFTDKNDLGVAVTFRFFETTLLPRLTDAISDEVDEYTLTRTVIEVYVNAVADEPALYRFAWSASPTSSVTSAESEKIVAQLLNATLVSRFDERSGDSSGAQVWSYMLVGAMQRAVDWWMVDRPIELPELIDYLVMMVWSSIVGVAASNGSRELFMAAPPAMPDPAPLPAPGAETDPDAGTATDSPA</sequence>
<protein>
    <submittedName>
        <fullName evidence="5">TetR/AcrR family transcriptional regulator</fullName>
    </submittedName>
</protein>
<keyword evidence="1 2" id="KW-0238">DNA-binding</keyword>
<name>A0A7K3LV36_9ACTN</name>
<evidence type="ECO:0000313" key="5">
    <source>
        <dbReference type="EMBL" id="NDK92143.1"/>
    </source>
</evidence>
<evidence type="ECO:0000313" key="6">
    <source>
        <dbReference type="Proteomes" id="UP000466307"/>
    </source>
</evidence>
<dbReference type="Gene3D" id="1.10.357.10">
    <property type="entry name" value="Tetracycline Repressor, domain 2"/>
    <property type="match status" value="1"/>
</dbReference>
<accession>A0A7K3LV36</accession>
<dbReference type="InterPro" id="IPR001647">
    <property type="entry name" value="HTH_TetR"/>
</dbReference>
<dbReference type="InterPro" id="IPR045823">
    <property type="entry name" value="TetR_C_32"/>
</dbReference>
<evidence type="ECO:0000256" key="1">
    <source>
        <dbReference type="ARBA" id="ARBA00023125"/>
    </source>
</evidence>
<dbReference type="Pfam" id="PF00440">
    <property type="entry name" value="TetR_N"/>
    <property type="match status" value="1"/>
</dbReference>
<dbReference type="SUPFAM" id="SSF46689">
    <property type="entry name" value="Homeodomain-like"/>
    <property type="match status" value="1"/>
</dbReference>
<evidence type="ECO:0000256" key="3">
    <source>
        <dbReference type="SAM" id="MobiDB-lite"/>
    </source>
</evidence>
<keyword evidence="6" id="KW-1185">Reference proteome</keyword>
<evidence type="ECO:0000259" key="4">
    <source>
        <dbReference type="PROSITE" id="PS50977"/>
    </source>
</evidence>
<feature type="DNA-binding region" description="H-T-H motif" evidence="2">
    <location>
        <begin position="54"/>
        <end position="73"/>
    </location>
</feature>
<organism evidence="5 6">
    <name type="scientific">Gordonia desulfuricans</name>
    <dbReference type="NCBI Taxonomy" id="89051"/>
    <lineage>
        <taxon>Bacteria</taxon>
        <taxon>Bacillati</taxon>
        <taxon>Actinomycetota</taxon>
        <taxon>Actinomycetes</taxon>
        <taxon>Mycobacteriales</taxon>
        <taxon>Gordoniaceae</taxon>
        <taxon>Gordonia</taxon>
    </lineage>
</organism>
<feature type="compositionally biased region" description="Pro residues" evidence="3">
    <location>
        <begin position="230"/>
        <end position="240"/>
    </location>
</feature>
<dbReference type="PROSITE" id="PS50977">
    <property type="entry name" value="HTH_TETR_2"/>
    <property type="match status" value="1"/>
</dbReference>
<reference evidence="5 6" key="1">
    <citation type="submission" date="2020-01" db="EMBL/GenBank/DDBJ databases">
        <title>Investigation of new actinobacteria for the biodesulphurisation of diesel fuel.</title>
        <authorList>
            <person name="Athi Narayanan S.M."/>
        </authorList>
    </citation>
    <scope>NUCLEOTIDE SEQUENCE [LARGE SCALE GENOMIC DNA]</scope>
    <source>
        <strain evidence="5 6">213E</strain>
    </source>
</reference>
<dbReference type="GO" id="GO:0000976">
    <property type="term" value="F:transcription cis-regulatory region binding"/>
    <property type="evidence" value="ECO:0007669"/>
    <property type="project" value="TreeGrafter"/>
</dbReference>
<dbReference type="EMBL" id="JAADZU010000101">
    <property type="protein sequence ID" value="NDK92143.1"/>
    <property type="molecule type" value="Genomic_DNA"/>
</dbReference>
<dbReference type="GO" id="GO:0003700">
    <property type="term" value="F:DNA-binding transcription factor activity"/>
    <property type="evidence" value="ECO:0007669"/>
    <property type="project" value="TreeGrafter"/>
</dbReference>
<dbReference type="InterPro" id="IPR009057">
    <property type="entry name" value="Homeodomain-like_sf"/>
</dbReference>
<dbReference type="SUPFAM" id="SSF48498">
    <property type="entry name" value="Tetracyclin repressor-like, C-terminal domain"/>
    <property type="match status" value="1"/>
</dbReference>